<accession>A0A9I9EM87</accession>
<organism evidence="1">
    <name type="scientific">Cucumis melo</name>
    <name type="common">Muskmelon</name>
    <dbReference type="NCBI Taxonomy" id="3656"/>
    <lineage>
        <taxon>Eukaryota</taxon>
        <taxon>Viridiplantae</taxon>
        <taxon>Streptophyta</taxon>
        <taxon>Embryophyta</taxon>
        <taxon>Tracheophyta</taxon>
        <taxon>Spermatophyta</taxon>
        <taxon>Magnoliopsida</taxon>
        <taxon>eudicotyledons</taxon>
        <taxon>Gunneridae</taxon>
        <taxon>Pentapetalae</taxon>
        <taxon>rosids</taxon>
        <taxon>fabids</taxon>
        <taxon>Cucurbitales</taxon>
        <taxon>Cucurbitaceae</taxon>
        <taxon>Benincaseae</taxon>
        <taxon>Cucumis</taxon>
    </lineage>
</organism>
<reference evidence="1" key="1">
    <citation type="submission" date="2023-03" db="UniProtKB">
        <authorList>
            <consortium name="EnsemblPlants"/>
        </authorList>
    </citation>
    <scope>IDENTIFICATION</scope>
</reference>
<sequence>MSVENNSGISRRFRDASGDPLYIRFSSVLHITEIEKEKS</sequence>
<evidence type="ECO:0000313" key="1">
    <source>
        <dbReference type="EnsemblPlants" id="MELO3C035306.2.1"/>
    </source>
</evidence>
<dbReference type="AlphaFoldDB" id="A0A9I9EM87"/>
<protein>
    <submittedName>
        <fullName evidence="1">Uncharacterized protein</fullName>
    </submittedName>
</protein>
<proteinExistence type="predicted"/>
<dbReference type="EnsemblPlants" id="MELO3C035306.2.1">
    <property type="protein sequence ID" value="MELO3C035306.2.1"/>
    <property type="gene ID" value="MELO3C035306.2"/>
</dbReference>
<dbReference type="Gramene" id="MELO3C035306.2.1">
    <property type="protein sequence ID" value="MELO3C035306.2.1"/>
    <property type="gene ID" value="MELO3C035306.2"/>
</dbReference>
<name>A0A9I9EM87_CUCME</name>